<evidence type="ECO:0000313" key="15">
    <source>
        <dbReference type="Proteomes" id="UP000249299"/>
    </source>
</evidence>
<feature type="signal peptide" evidence="12">
    <location>
        <begin position="1"/>
        <end position="21"/>
    </location>
</feature>
<dbReference type="FunFam" id="1.10.760.10:FF:000011">
    <property type="entry name" value="Cytochrome c1, putative"/>
    <property type="match status" value="1"/>
</dbReference>
<evidence type="ECO:0000256" key="9">
    <source>
        <dbReference type="PIRSR" id="PIRSR602326-1"/>
    </source>
</evidence>
<dbReference type="AlphaFoldDB" id="A0A327JU32"/>
<evidence type="ECO:0000256" key="12">
    <source>
        <dbReference type="SAM" id="SignalP"/>
    </source>
</evidence>
<dbReference type="GO" id="GO:0016020">
    <property type="term" value="C:membrane"/>
    <property type="evidence" value="ECO:0007669"/>
    <property type="project" value="UniProtKB-SubCell"/>
</dbReference>
<sequence length="296" mass="32667">MKTMIKSTVAAACLASAFALASVPATAAEEGHHLEQLSWSFAGPFGRYDQAQLQRGFKIYREVCSACHSMELVSFRNLADPGGPGFTEEQVKALAEEYTIKDGPNEEGEMFERPGKPSDKFPSPFPNAEAAKYANNGAHPPDFSLLAKARGPHRGFPWFLFDVFTQYQEGGPDYIHAILTGYEESPECGADFEGYYNTAFTVGGVPEGCKENGHSTIAGTYIAMAPPLFDELVEYEDGTATTVDQYAKDVAAFMMWAAEPKLEQRKRIGFMAMIYMIVLAGMLYFVKKKLWANIDH</sequence>
<dbReference type="GO" id="GO:0020037">
    <property type="term" value="F:heme binding"/>
    <property type="evidence" value="ECO:0007669"/>
    <property type="project" value="InterPro"/>
</dbReference>
<dbReference type="Pfam" id="PF02167">
    <property type="entry name" value="Cytochrom_C1"/>
    <property type="match status" value="1"/>
</dbReference>
<evidence type="ECO:0000256" key="8">
    <source>
        <dbReference type="ARBA" id="ARBA00023136"/>
    </source>
</evidence>
<keyword evidence="15" id="KW-1185">Reference proteome</keyword>
<dbReference type="Gene3D" id="1.10.760.10">
    <property type="entry name" value="Cytochrome c-like domain"/>
    <property type="match status" value="1"/>
</dbReference>
<keyword evidence="8 11" id="KW-0472">Membrane</keyword>
<evidence type="ECO:0000259" key="13">
    <source>
        <dbReference type="PROSITE" id="PS51007"/>
    </source>
</evidence>
<dbReference type="GO" id="GO:0009055">
    <property type="term" value="F:electron transfer activity"/>
    <property type="evidence" value="ECO:0007669"/>
    <property type="project" value="InterPro"/>
</dbReference>
<evidence type="ECO:0000313" key="14">
    <source>
        <dbReference type="EMBL" id="RAI30030.1"/>
    </source>
</evidence>
<accession>A0A327JU32</accession>
<dbReference type="GO" id="GO:0046872">
    <property type="term" value="F:metal ion binding"/>
    <property type="evidence" value="ECO:0007669"/>
    <property type="project" value="UniProtKB-KW"/>
</dbReference>
<feature type="binding site" description="covalent" evidence="9">
    <location>
        <position position="224"/>
    </location>
    <ligand>
        <name>heme c</name>
        <dbReference type="ChEBI" id="CHEBI:61717"/>
    </ligand>
</feature>
<protein>
    <recommendedName>
        <fullName evidence="2">Cytochrome c1</fullName>
    </recommendedName>
</protein>
<comment type="cofactor">
    <cofactor evidence="9">
        <name>heme c</name>
        <dbReference type="ChEBI" id="CHEBI:61717"/>
    </cofactor>
    <text evidence="9">Binds 1 heme c group covalently per subunit.</text>
</comment>
<evidence type="ECO:0000256" key="11">
    <source>
        <dbReference type="SAM" id="Phobius"/>
    </source>
</evidence>
<dbReference type="EMBL" id="NPEV01000001">
    <property type="protein sequence ID" value="RAI30030.1"/>
    <property type="molecule type" value="Genomic_DNA"/>
</dbReference>
<keyword evidence="6 11" id="KW-1133">Transmembrane helix</keyword>
<evidence type="ECO:0000256" key="3">
    <source>
        <dbReference type="ARBA" id="ARBA00022617"/>
    </source>
</evidence>
<evidence type="ECO:0000256" key="4">
    <source>
        <dbReference type="ARBA" id="ARBA00022692"/>
    </source>
</evidence>
<keyword evidence="4 11" id="KW-0812">Transmembrane</keyword>
<evidence type="ECO:0000256" key="2">
    <source>
        <dbReference type="ARBA" id="ARBA00016165"/>
    </source>
</evidence>
<feature type="chain" id="PRO_5016385249" description="Cytochrome c1" evidence="12">
    <location>
        <begin position="22"/>
        <end position="296"/>
    </location>
</feature>
<comment type="subcellular location">
    <subcellularLocation>
        <location evidence="1">Membrane</location>
    </subcellularLocation>
</comment>
<gene>
    <name evidence="14" type="ORF">CH339_00405</name>
</gene>
<feature type="domain" description="Cytochrome c" evidence="13">
    <location>
        <begin position="51"/>
        <end position="240"/>
    </location>
</feature>
<feature type="compositionally biased region" description="Basic and acidic residues" evidence="10">
    <location>
        <begin position="104"/>
        <end position="119"/>
    </location>
</feature>
<feature type="binding site" description="covalent" evidence="9">
    <location>
        <position position="64"/>
    </location>
    <ligand>
        <name>heme c</name>
        <dbReference type="ChEBI" id="CHEBI:61717"/>
    </ligand>
</feature>
<dbReference type="InterPro" id="IPR009056">
    <property type="entry name" value="Cyt_c-like_dom"/>
</dbReference>
<reference evidence="14 15" key="1">
    <citation type="submission" date="2017-07" db="EMBL/GenBank/DDBJ databases">
        <title>Draft Genome Sequences of Select Purple Nonsulfur Bacteria.</title>
        <authorList>
            <person name="Lasarre B."/>
            <person name="Mckinlay J.B."/>
        </authorList>
    </citation>
    <scope>NUCLEOTIDE SEQUENCE [LARGE SCALE GENOMIC DNA]</scope>
    <source>
        <strain evidence="14 15">DSM 11290</strain>
    </source>
</reference>
<evidence type="ECO:0000256" key="5">
    <source>
        <dbReference type="ARBA" id="ARBA00022723"/>
    </source>
</evidence>
<feature type="binding site" description="covalent" evidence="9">
    <location>
        <position position="67"/>
    </location>
    <ligand>
        <name>heme c</name>
        <dbReference type="ChEBI" id="CHEBI:61717"/>
    </ligand>
</feature>
<dbReference type="InterPro" id="IPR002326">
    <property type="entry name" value="Cyt_c1"/>
</dbReference>
<evidence type="ECO:0000256" key="10">
    <source>
        <dbReference type="SAM" id="MobiDB-lite"/>
    </source>
</evidence>
<dbReference type="PRINTS" id="PR00603">
    <property type="entry name" value="CYTOCHROMEC1"/>
</dbReference>
<evidence type="ECO:0000256" key="7">
    <source>
        <dbReference type="ARBA" id="ARBA00023004"/>
    </source>
</evidence>
<dbReference type="Proteomes" id="UP000249299">
    <property type="component" value="Unassembled WGS sequence"/>
</dbReference>
<keyword evidence="12" id="KW-0732">Signal</keyword>
<dbReference type="OrthoDB" id="9808471at2"/>
<name>A0A327JU32_9HYPH</name>
<feature type="region of interest" description="Disordered" evidence="10">
    <location>
        <begin position="104"/>
        <end position="133"/>
    </location>
</feature>
<dbReference type="InterPro" id="IPR036909">
    <property type="entry name" value="Cyt_c-like_dom_sf"/>
</dbReference>
<dbReference type="PANTHER" id="PTHR10266">
    <property type="entry name" value="CYTOCHROME C1"/>
    <property type="match status" value="1"/>
</dbReference>
<comment type="caution">
    <text evidence="14">The sequence shown here is derived from an EMBL/GenBank/DDBJ whole genome shotgun (WGS) entry which is preliminary data.</text>
</comment>
<feature type="transmembrane region" description="Helical" evidence="11">
    <location>
        <begin position="268"/>
        <end position="286"/>
    </location>
</feature>
<proteinExistence type="predicted"/>
<keyword evidence="3 9" id="KW-0349">Heme</keyword>
<dbReference type="PROSITE" id="PS51007">
    <property type="entry name" value="CYTC"/>
    <property type="match status" value="1"/>
</dbReference>
<evidence type="ECO:0000256" key="1">
    <source>
        <dbReference type="ARBA" id="ARBA00004370"/>
    </source>
</evidence>
<dbReference type="RefSeq" id="WP_111432284.1">
    <property type="nucleotide sequence ID" value="NZ_JACIGG010000001.1"/>
</dbReference>
<dbReference type="Gene3D" id="1.20.5.100">
    <property type="entry name" value="Cytochrome c1, transmembrane anchor, C-terminal"/>
    <property type="match status" value="1"/>
</dbReference>
<feature type="binding site" description="covalent" evidence="9">
    <location>
        <position position="68"/>
    </location>
    <ligand>
        <name>heme c</name>
        <dbReference type="ChEBI" id="CHEBI:61717"/>
    </ligand>
</feature>
<keyword evidence="5 9" id="KW-0479">Metal-binding</keyword>
<organism evidence="14 15">
    <name type="scientific">Rhodobium orientis</name>
    <dbReference type="NCBI Taxonomy" id="34017"/>
    <lineage>
        <taxon>Bacteria</taxon>
        <taxon>Pseudomonadati</taxon>
        <taxon>Pseudomonadota</taxon>
        <taxon>Alphaproteobacteria</taxon>
        <taxon>Hyphomicrobiales</taxon>
        <taxon>Rhodobiaceae</taxon>
        <taxon>Rhodobium</taxon>
    </lineage>
</organism>
<keyword evidence="7 9" id="KW-0408">Iron</keyword>
<dbReference type="PANTHER" id="PTHR10266:SF3">
    <property type="entry name" value="CYTOCHROME C1, HEME PROTEIN, MITOCHONDRIAL"/>
    <property type="match status" value="1"/>
</dbReference>
<evidence type="ECO:0000256" key="6">
    <source>
        <dbReference type="ARBA" id="ARBA00022989"/>
    </source>
</evidence>
<dbReference type="SUPFAM" id="SSF46626">
    <property type="entry name" value="Cytochrome c"/>
    <property type="match status" value="1"/>
</dbReference>